<sequence length="77" mass="8836">MAQLPPPVQMPQRMIDHDHGHHHRHAPSTFTHSSRRQRHPNASTRGGQQPSSPPFERPARHARPSHESPSPLPRYLH</sequence>
<gene>
    <name evidence="2" type="ORF">EJ02DRAFT_450041</name>
</gene>
<reference evidence="2" key="1">
    <citation type="journal article" date="2020" name="Stud. Mycol.">
        <title>101 Dothideomycetes genomes: a test case for predicting lifestyles and emergence of pathogens.</title>
        <authorList>
            <person name="Haridas S."/>
            <person name="Albert R."/>
            <person name="Binder M."/>
            <person name="Bloem J."/>
            <person name="Labutti K."/>
            <person name="Salamov A."/>
            <person name="Andreopoulos B."/>
            <person name="Baker S."/>
            <person name="Barry K."/>
            <person name="Bills G."/>
            <person name="Bluhm B."/>
            <person name="Cannon C."/>
            <person name="Castanera R."/>
            <person name="Culley D."/>
            <person name="Daum C."/>
            <person name="Ezra D."/>
            <person name="Gonzalez J."/>
            <person name="Henrissat B."/>
            <person name="Kuo A."/>
            <person name="Liang C."/>
            <person name="Lipzen A."/>
            <person name="Lutzoni F."/>
            <person name="Magnuson J."/>
            <person name="Mondo S."/>
            <person name="Nolan M."/>
            <person name="Ohm R."/>
            <person name="Pangilinan J."/>
            <person name="Park H.-J."/>
            <person name="Ramirez L."/>
            <person name="Alfaro M."/>
            <person name="Sun H."/>
            <person name="Tritt A."/>
            <person name="Yoshinaga Y."/>
            <person name="Zwiers L.-H."/>
            <person name="Turgeon B."/>
            <person name="Goodwin S."/>
            <person name="Spatafora J."/>
            <person name="Crous P."/>
            <person name="Grigoriev I."/>
        </authorList>
    </citation>
    <scope>NUCLEOTIDE SEQUENCE</scope>
    <source>
        <strain evidence="2">CBS 161.51</strain>
    </source>
</reference>
<evidence type="ECO:0000313" key="3">
    <source>
        <dbReference type="Proteomes" id="UP000800038"/>
    </source>
</evidence>
<evidence type="ECO:0000313" key="2">
    <source>
        <dbReference type="EMBL" id="KAF1947065.1"/>
    </source>
</evidence>
<accession>A0A6A5T272</accession>
<proteinExistence type="predicted"/>
<organism evidence="2 3">
    <name type="scientific">Clathrospora elynae</name>
    <dbReference type="NCBI Taxonomy" id="706981"/>
    <lineage>
        <taxon>Eukaryota</taxon>
        <taxon>Fungi</taxon>
        <taxon>Dikarya</taxon>
        <taxon>Ascomycota</taxon>
        <taxon>Pezizomycotina</taxon>
        <taxon>Dothideomycetes</taxon>
        <taxon>Pleosporomycetidae</taxon>
        <taxon>Pleosporales</taxon>
        <taxon>Diademaceae</taxon>
        <taxon>Clathrospora</taxon>
    </lineage>
</organism>
<feature type="compositionally biased region" description="Polar residues" evidence="1">
    <location>
        <begin position="40"/>
        <end position="50"/>
    </location>
</feature>
<feature type="region of interest" description="Disordered" evidence="1">
    <location>
        <begin position="1"/>
        <end position="77"/>
    </location>
</feature>
<dbReference type="AlphaFoldDB" id="A0A6A5T272"/>
<evidence type="ECO:0000256" key="1">
    <source>
        <dbReference type="SAM" id="MobiDB-lite"/>
    </source>
</evidence>
<keyword evidence="3" id="KW-1185">Reference proteome</keyword>
<dbReference type="Proteomes" id="UP000800038">
    <property type="component" value="Unassembled WGS sequence"/>
</dbReference>
<name>A0A6A5T272_9PLEO</name>
<protein>
    <submittedName>
        <fullName evidence="2">Uncharacterized protein</fullName>
    </submittedName>
</protein>
<dbReference type="EMBL" id="ML976000">
    <property type="protein sequence ID" value="KAF1947065.1"/>
    <property type="molecule type" value="Genomic_DNA"/>
</dbReference>